<proteinExistence type="predicted"/>
<reference evidence="1 2" key="1">
    <citation type="journal article" date="2013" name="PLoS Genet.">
        <title>Comparative genome structure, secondary metabolite, and effector coding capacity across Cochliobolus pathogens.</title>
        <authorList>
            <person name="Condon B.J."/>
            <person name="Leng Y."/>
            <person name="Wu D."/>
            <person name="Bushley K.E."/>
            <person name="Ohm R.A."/>
            <person name="Otillar R."/>
            <person name="Martin J."/>
            <person name="Schackwitz W."/>
            <person name="Grimwood J."/>
            <person name="MohdZainudin N."/>
            <person name="Xue C."/>
            <person name="Wang R."/>
            <person name="Manning V.A."/>
            <person name="Dhillon B."/>
            <person name="Tu Z.J."/>
            <person name="Steffenson B.J."/>
            <person name="Salamov A."/>
            <person name="Sun H."/>
            <person name="Lowry S."/>
            <person name="LaButti K."/>
            <person name="Han J."/>
            <person name="Copeland A."/>
            <person name="Lindquist E."/>
            <person name="Barry K."/>
            <person name="Schmutz J."/>
            <person name="Baker S.E."/>
            <person name="Ciuffetti L.M."/>
            <person name="Grigoriev I.V."/>
            <person name="Zhong S."/>
            <person name="Turgeon B.G."/>
        </authorList>
    </citation>
    <scope>NUCLEOTIDE SEQUENCE [LARGE SCALE GENOMIC DNA]</scope>
    <source>
        <strain evidence="1 2">FI3</strain>
    </source>
</reference>
<protein>
    <submittedName>
        <fullName evidence="1">Uncharacterized protein</fullName>
    </submittedName>
</protein>
<evidence type="ECO:0000313" key="2">
    <source>
        <dbReference type="Proteomes" id="UP000054337"/>
    </source>
</evidence>
<dbReference type="Proteomes" id="UP000054337">
    <property type="component" value="Unassembled WGS sequence"/>
</dbReference>
<evidence type="ECO:0000313" key="1">
    <source>
        <dbReference type="EMBL" id="EUN20546.1"/>
    </source>
</evidence>
<name>W7DX38_BIPV3</name>
<sequence length="69" mass="7830">MTVQTTTTKTVVVPKVASAKWDYSYVLSFLMFRVYKIDGWADDGGASLKKEEKSRSALTGWDFEESRTD</sequence>
<accession>W7DX38</accession>
<dbReference type="HOGENOM" id="CLU_2775567_0_0_1"/>
<dbReference type="EMBL" id="KI968962">
    <property type="protein sequence ID" value="EUN20546.1"/>
    <property type="molecule type" value="Genomic_DNA"/>
</dbReference>
<gene>
    <name evidence="1" type="ORF">COCVIDRAFT_32052</name>
</gene>
<dbReference type="AlphaFoldDB" id="W7DX38"/>
<dbReference type="RefSeq" id="XP_014550120.1">
    <property type="nucleotide sequence ID" value="XM_014694634.1"/>
</dbReference>
<keyword evidence="2" id="KW-1185">Reference proteome</keyword>
<organism evidence="1 2">
    <name type="scientific">Bipolaris victoriae (strain FI3)</name>
    <name type="common">Victoria blight of oats agent</name>
    <name type="synonym">Cochliobolus victoriae</name>
    <dbReference type="NCBI Taxonomy" id="930091"/>
    <lineage>
        <taxon>Eukaryota</taxon>
        <taxon>Fungi</taxon>
        <taxon>Dikarya</taxon>
        <taxon>Ascomycota</taxon>
        <taxon>Pezizomycotina</taxon>
        <taxon>Dothideomycetes</taxon>
        <taxon>Pleosporomycetidae</taxon>
        <taxon>Pleosporales</taxon>
        <taxon>Pleosporineae</taxon>
        <taxon>Pleosporaceae</taxon>
        <taxon>Bipolaris</taxon>
    </lineage>
</organism>
<dbReference type="GeneID" id="26254949"/>